<evidence type="ECO:0000259" key="2">
    <source>
        <dbReference type="Pfam" id="PF02797"/>
    </source>
</evidence>
<organism evidence="4 5">
    <name type="scientific">Pycnococcus provasolii</name>
    <dbReference type="NCBI Taxonomy" id="41880"/>
    <lineage>
        <taxon>Eukaryota</taxon>
        <taxon>Viridiplantae</taxon>
        <taxon>Chlorophyta</taxon>
        <taxon>Pseudoscourfieldiophyceae</taxon>
        <taxon>Pseudoscourfieldiales</taxon>
        <taxon>Pycnococcaceae</taxon>
        <taxon>Pycnococcus</taxon>
    </lineage>
</organism>
<dbReference type="OrthoDB" id="329835at2759"/>
<dbReference type="GO" id="GO:0016747">
    <property type="term" value="F:acyltransferase activity, transferring groups other than amino-acyl groups"/>
    <property type="evidence" value="ECO:0007669"/>
    <property type="project" value="InterPro"/>
</dbReference>
<dbReference type="AlphaFoldDB" id="A0A830H5R4"/>
<keyword evidence="5" id="KW-1185">Reference proteome</keyword>
<name>A0A830H5R4_9CHLO</name>
<dbReference type="GO" id="GO:0006633">
    <property type="term" value="P:fatty acid biosynthetic process"/>
    <property type="evidence" value="ECO:0007669"/>
    <property type="project" value="InterPro"/>
</dbReference>
<dbReference type="Pfam" id="PF02797">
    <property type="entry name" value="Chal_sti_synt_C"/>
    <property type="match status" value="1"/>
</dbReference>
<dbReference type="InterPro" id="IPR016039">
    <property type="entry name" value="Thiolase-like"/>
</dbReference>
<reference evidence="4" key="1">
    <citation type="submission" date="2020-10" db="EMBL/GenBank/DDBJ databases">
        <title>Unveiling of a novel bifunctional photoreceptor, Dualchrome1, isolated from a cosmopolitan green alga.</title>
        <authorList>
            <person name="Suzuki S."/>
            <person name="Kawachi M."/>
        </authorList>
    </citation>
    <scope>NUCLEOTIDE SEQUENCE</scope>
    <source>
        <strain evidence="4">NIES 2893</strain>
    </source>
</reference>
<evidence type="ECO:0000256" key="1">
    <source>
        <dbReference type="SAM" id="MobiDB-lite"/>
    </source>
</evidence>
<protein>
    <recommendedName>
        <fullName evidence="6">Very-long-chain 3-oxoacyl-CoA synthase</fullName>
    </recommendedName>
</protein>
<dbReference type="GO" id="GO:0016020">
    <property type="term" value="C:membrane"/>
    <property type="evidence" value="ECO:0007669"/>
    <property type="project" value="InterPro"/>
</dbReference>
<dbReference type="PANTHER" id="PTHR31561">
    <property type="entry name" value="3-KETOACYL-COA SYNTHASE"/>
    <property type="match status" value="1"/>
</dbReference>
<sequence>MSAAPAPEVHLNGAAGLTSTGGGMGFRVGSYTRLDEQHPPSFIKGYLAVLEDVVSPLRVPIYATAIAAGIVAVVAATQALGGEAPTNAVPMTLRLLAAVANDAAVWAQRLAKGVEDNGGIVAAVKAHPQLTAVVLVVLAILRRLMSARGRRARVFLVDFEVTDMHARPGDDKAVYAASKLVGQCSNKRFVQSILASQVFDEGAINFQVKVSERSGLGDDTFLPRCLFLSDEAANEYDRNPSESPEFTPSQSIDKAREEFLHLVVPTCRKLLARYAAQKFPARFVSTTHSGDASGGAPKALDGVPDVPLIGAIVTNCSLFTPTPSLSAMLLNALQLPNGAHVRTYSLGGMGCSAGLIALDLADQLLQAATQRGEVLRVLVVSTENITQNLFYGNERCMLLPNALFRCGAACILMSNEPPTTAAGAAYGAARALLRIAAACTGTAAAGAAHLVSGGSRVTARALLGARSLFLPSRGPSDSALALYELRHAVVRTNLAADDKAYRCVWQGEDGDGNLGIRLEKNLMAAAGKAMSRNITELGPLVLPWSEQIRYLISLVLLWNEKRRRRSQLKKKAAVGEDSATAHAPTKEEKKVAVPDFTTAFRHFCIHCGGRGVLDEVEKQLKLSEGTMAASRLTLKSFGNTSSSSVWYSLACHESGVAASGPSGDGRGIRRGDVIWQLGFGSGFKANSAVWVARRDVRRLHSAWSEVAQQ</sequence>
<proteinExistence type="predicted"/>
<feature type="domain" description="FAE" evidence="3">
    <location>
        <begin position="468"/>
        <end position="555"/>
    </location>
</feature>
<dbReference type="InterPro" id="IPR012392">
    <property type="entry name" value="3-ktacl-CoA_syn"/>
</dbReference>
<accession>A0A830H5R4</accession>
<dbReference type="InterPro" id="IPR013601">
    <property type="entry name" value="FAE1_typ3_polyketide_synth"/>
</dbReference>
<dbReference type="InterPro" id="IPR012328">
    <property type="entry name" value="Chalcone/stilbene_synt_C"/>
</dbReference>
<feature type="region of interest" description="Disordered" evidence="1">
    <location>
        <begin position="569"/>
        <end position="588"/>
    </location>
</feature>
<feature type="domain" description="Chalcone/stilbene synthase C-terminal" evidence="2">
    <location>
        <begin position="593"/>
        <end position="683"/>
    </location>
</feature>
<evidence type="ECO:0000313" key="5">
    <source>
        <dbReference type="Proteomes" id="UP000660262"/>
    </source>
</evidence>
<dbReference type="Proteomes" id="UP000660262">
    <property type="component" value="Unassembled WGS sequence"/>
</dbReference>
<gene>
    <name evidence="4" type="ORF">PPROV_000114100</name>
</gene>
<evidence type="ECO:0000259" key="3">
    <source>
        <dbReference type="Pfam" id="PF08392"/>
    </source>
</evidence>
<feature type="domain" description="FAE" evidence="3">
    <location>
        <begin position="309"/>
        <end position="420"/>
    </location>
</feature>
<dbReference type="EMBL" id="BNJQ01000003">
    <property type="protein sequence ID" value="GHP02384.1"/>
    <property type="molecule type" value="Genomic_DNA"/>
</dbReference>
<evidence type="ECO:0000313" key="4">
    <source>
        <dbReference type="EMBL" id="GHP02384.1"/>
    </source>
</evidence>
<evidence type="ECO:0008006" key="6">
    <source>
        <dbReference type="Google" id="ProtNLM"/>
    </source>
</evidence>
<comment type="caution">
    <text evidence="4">The sequence shown here is derived from an EMBL/GenBank/DDBJ whole genome shotgun (WGS) entry which is preliminary data.</text>
</comment>
<dbReference type="SUPFAM" id="SSF53901">
    <property type="entry name" value="Thiolase-like"/>
    <property type="match status" value="2"/>
</dbReference>
<dbReference type="Gene3D" id="3.40.47.10">
    <property type="match status" value="1"/>
</dbReference>
<dbReference type="Pfam" id="PF08392">
    <property type="entry name" value="FAE1_CUT1_RppA"/>
    <property type="match status" value="2"/>
</dbReference>